<evidence type="ECO:0000256" key="6">
    <source>
        <dbReference type="SAM" id="MobiDB-lite"/>
    </source>
</evidence>
<dbReference type="EMBL" id="KK100725">
    <property type="protein sequence ID" value="KIZ04102.1"/>
    <property type="molecule type" value="Genomic_DNA"/>
</dbReference>
<feature type="compositionally biased region" description="Gly residues" evidence="6">
    <location>
        <begin position="219"/>
        <end position="230"/>
    </location>
</feature>
<dbReference type="OrthoDB" id="544968at2759"/>
<evidence type="ECO:0000256" key="1">
    <source>
        <dbReference type="ARBA" id="ARBA00004300"/>
    </source>
</evidence>
<keyword evidence="2" id="KW-0963">Cytoplasm</keyword>
<dbReference type="PANTHER" id="PTHR31144">
    <property type="entry name" value="UPF0602 PROTEIN C4ORF47"/>
    <property type="match status" value="1"/>
</dbReference>
<name>A0A0D2MUB5_9CHLO</name>
<evidence type="ECO:0000256" key="3">
    <source>
        <dbReference type="ARBA" id="ARBA00023212"/>
    </source>
</evidence>
<comment type="similarity">
    <text evidence="4">Belongs to the CFAP96 family.</text>
</comment>
<dbReference type="STRING" id="145388.A0A0D2MUB5"/>
<dbReference type="KEGG" id="mng:MNEG_3856"/>
<organism evidence="7 8">
    <name type="scientific">Monoraphidium neglectum</name>
    <dbReference type="NCBI Taxonomy" id="145388"/>
    <lineage>
        <taxon>Eukaryota</taxon>
        <taxon>Viridiplantae</taxon>
        <taxon>Chlorophyta</taxon>
        <taxon>core chlorophytes</taxon>
        <taxon>Chlorophyceae</taxon>
        <taxon>CS clade</taxon>
        <taxon>Sphaeropleales</taxon>
        <taxon>Selenastraceae</taxon>
        <taxon>Monoraphidium</taxon>
    </lineage>
</organism>
<evidence type="ECO:0000256" key="2">
    <source>
        <dbReference type="ARBA" id="ARBA00022490"/>
    </source>
</evidence>
<feature type="region of interest" description="Disordered" evidence="6">
    <location>
        <begin position="217"/>
        <end position="236"/>
    </location>
</feature>
<keyword evidence="7" id="KW-0966">Cell projection</keyword>
<dbReference type="Pfam" id="PF15239">
    <property type="entry name" value="CFAP96-like"/>
    <property type="match status" value="2"/>
</dbReference>
<dbReference type="AlphaFoldDB" id="A0A0D2MUB5"/>
<dbReference type="GeneID" id="25736734"/>
<comment type="subcellular location">
    <subcellularLocation>
        <location evidence="1">Cytoplasm</location>
        <location evidence="1">Cytoskeleton</location>
        <location evidence="1">Microtubule organizing center</location>
        <location evidence="1">Centrosome</location>
    </subcellularLocation>
</comment>
<dbReference type="RefSeq" id="XP_013903121.1">
    <property type="nucleotide sequence ID" value="XM_014047667.1"/>
</dbReference>
<dbReference type="Proteomes" id="UP000054498">
    <property type="component" value="Unassembled WGS sequence"/>
</dbReference>
<evidence type="ECO:0000313" key="7">
    <source>
        <dbReference type="EMBL" id="KIZ04102.1"/>
    </source>
</evidence>
<sequence>MRLREAPGIGLGDPYVDAAKPDARDRGLNLKVSTCRQGKNNDACFDKFKPLFEGEKYVEPLRMKIRMAKAGAARNVSERPFKAASPMKASACPGDFRRASSGPEMGGTAAGRGDQLGIGLAAENEAGAAGGEAAGGGTVEFKKKKGEIPGQPKNIVTATPKKGGYGCLGTTLRPAAFPKKGRQATFERFPEYVHDPEEPRIAARAAARKEERERLAARGAGGAWRPGGGVKSDATRSIVRMNL</sequence>
<evidence type="ECO:0000256" key="4">
    <source>
        <dbReference type="ARBA" id="ARBA00035656"/>
    </source>
</evidence>
<accession>A0A0D2MUB5</accession>
<dbReference type="PANTHER" id="PTHR31144:SF1">
    <property type="entry name" value="UPF0602 PROTEIN C4ORF47"/>
    <property type="match status" value="1"/>
</dbReference>
<keyword evidence="7" id="KW-0969">Cilium</keyword>
<keyword evidence="8" id="KW-1185">Reference proteome</keyword>
<dbReference type="InterPro" id="IPR029358">
    <property type="entry name" value="CFAP96"/>
</dbReference>
<proteinExistence type="inferred from homology"/>
<gene>
    <name evidence="7" type="ORF">MNEG_3856</name>
</gene>
<evidence type="ECO:0000313" key="8">
    <source>
        <dbReference type="Proteomes" id="UP000054498"/>
    </source>
</evidence>
<protein>
    <recommendedName>
        <fullName evidence="5">Cilia-and flagella-associated protein 96</fullName>
    </recommendedName>
</protein>
<keyword evidence="3" id="KW-0206">Cytoskeleton</keyword>
<evidence type="ECO:0000256" key="5">
    <source>
        <dbReference type="ARBA" id="ARBA00035693"/>
    </source>
</evidence>
<dbReference type="GO" id="GO:0005881">
    <property type="term" value="C:cytoplasmic microtubule"/>
    <property type="evidence" value="ECO:0007669"/>
    <property type="project" value="TreeGrafter"/>
</dbReference>
<keyword evidence="7" id="KW-0282">Flagellum</keyword>
<reference evidence="7 8" key="1">
    <citation type="journal article" date="2013" name="BMC Genomics">
        <title>Reconstruction of the lipid metabolism for the microalga Monoraphidium neglectum from its genome sequence reveals characteristics suitable for biofuel production.</title>
        <authorList>
            <person name="Bogen C."/>
            <person name="Al-Dilaimi A."/>
            <person name="Albersmeier A."/>
            <person name="Wichmann J."/>
            <person name="Grundmann M."/>
            <person name="Rupp O."/>
            <person name="Lauersen K.J."/>
            <person name="Blifernez-Klassen O."/>
            <person name="Kalinowski J."/>
            <person name="Goesmann A."/>
            <person name="Mussgnug J.H."/>
            <person name="Kruse O."/>
        </authorList>
    </citation>
    <scope>NUCLEOTIDE SEQUENCE [LARGE SCALE GENOMIC DNA]</scope>
    <source>
        <strain evidence="7 8">SAG 48.87</strain>
    </source>
</reference>